<dbReference type="AlphaFoldDB" id="A0A7J4ITA9"/>
<evidence type="ECO:0000256" key="4">
    <source>
        <dbReference type="HAMAP-Rule" id="MF_01478"/>
    </source>
</evidence>
<gene>
    <name evidence="6" type="primary">rpl12p</name>
    <name evidence="4" type="synonym">rpl12</name>
    <name evidence="6" type="ORF">HA237_05300</name>
    <name evidence="7" type="ORF">J4224_01385</name>
</gene>
<reference evidence="7" key="3">
    <citation type="submission" date="2021-05" db="EMBL/GenBank/DDBJ databases">
        <title>Protein family content uncovers lineage relationships and bacterial pathway maintenance mechanisms in DPANN archaea.</title>
        <authorList>
            <person name="Castelle C.J."/>
            <person name="Meheust R."/>
            <person name="Jaffe A.L."/>
            <person name="Seitz K."/>
            <person name="Gong X."/>
            <person name="Baker B.J."/>
            <person name="Banfield J.F."/>
        </authorList>
    </citation>
    <scope>NUCLEOTIDE SEQUENCE</scope>
    <source>
        <strain evidence="7">RIFCSPHIGHO2_01_FULL_GW2011_AR10_43_9</strain>
    </source>
</reference>
<dbReference type="Pfam" id="PF00428">
    <property type="entry name" value="Ribosomal_60s"/>
    <property type="match status" value="1"/>
</dbReference>
<dbReference type="FunFam" id="1.10.10.1410:FF:000002">
    <property type="entry name" value="60S acidic ribosomal protein P2"/>
    <property type="match status" value="1"/>
</dbReference>
<dbReference type="InterPro" id="IPR027534">
    <property type="entry name" value="Ribosomal_P1/P2"/>
</dbReference>
<reference evidence="6" key="1">
    <citation type="journal article" date="2020" name="bioRxiv">
        <title>A rank-normalized archaeal taxonomy based on genome phylogeny resolves widespread incomplete and uneven classifications.</title>
        <authorList>
            <person name="Rinke C."/>
            <person name="Chuvochina M."/>
            <person name="Mussig A.J."/>
            <person name="Chaumeil P.-A."/>
            <person name="Waite D.W."/>
            <person name="Whitman W.B."/>
            <person name="Parks D.H."/>
            <person name="Hugenholtz P."/>
        </authorList>
    </citation>
    <scope>NUCLEOTIDE SEQUENCE</scope>
    <source>
        <strain evidence="6">UBA10011</strain>
    </source>
</reference>
<comment type="subunit">
    <text evidence="4">Part of the 50S ribosomal subunit. Homodimer, it forms part of the ribosomal stalk which helps the ribosome interact with GTP-bound translation factors. Forms a heptameric L10(L12)2(L12)2(L12)2 complex, where L10 forms an elongated spine to which the L12 dimers bind in a sequential fashion.</text>
</comment>
<keyword evidence="3 4" id="KW-0687">Ribonucleoprotein</keyword>
<dbReference type="HAMAP" id="MF_01478">
    <property type="entry name" value="Ribosomal_L12_arch"/>
    <property type="match status" value="1"/>
</dbReference>
<dbReference type="EMBL" id="JAGVWF010000019">
    <property type="protein sequence ID" value="MBS3059057.1"/>
    <property type="molecule type" value="Genomic_DNA"/>
</dbReference>
<feature type="compositionally biased region" description="Basic and acidic residues" evidence="5">
    <location>
        <begin position="73"/>
        <end position="91"/>
    </location>
</feature>
<dbReference type="CDD" id="cd05832">
    <property type="entry name" value="Ribosomal_L12p"/>
    <property type="match status" value="1"/>
</dbReference>
<dbReference type="GO" id="GO:0003735">
    <property type="term" value="F:structural constituent of ribosome"/>
    <property type="evidence" value="ECO:0007669"/>
    <property type="project" value="InterPro"/>
</dbReference>
<reference evidence="7" key="2">
    <citation type="submission" date="2021-03" db="EMBL/GenBank/DDBJ databases">
        <authorList>
            <person name="Jaffe A."/>
        </authorList>
    </citation>
    <scope>NUCLEOTIDE SEQUENCE</scope>
    <source>
        <strain evidence="7">RIFCSPHIGHO2_01_FULL_GW2011_AR10_43_9</strain>
    </source>
</reference>
<evidence type="ECO:0000313" key="7">
    <source>
        <dbReference type="EMBL" id="MBS3059057.1"/>
    </source>
</evidence>
<comment type="caution">
    <text evidence="6">The sequence shown here is derived from an EMBL/GenBank/DDBJ whole genome shotgun (WGS) entry which is preliminary data.</text>
</comment>
<dbReference type="InterPro" id="IPR038716">
    <property type="entry name" value="P1/P2_N_sf"/>
</dbReference>
<comment type="similarity">
    <text evidence="1 4">Belongs to the eukaryotic ribosomal protein P1/P2 family.</text>
</comment>
<dbReference type="Gene3D" id="1.10.10.1410">
    <property type="match status" value="1"/>
</dbReference>
<evidence type="ECO:0000256" key="1">
    <source>
        <dbReference type="ARBA" id="ARBA00005436"/>
    </source>
</evidence>
<dbReference type="GO" id="GO:1990904">
    <property type="term" value="C:ribonucleoprotein complex"/>
    <property type="evidence" value="ECO:0007669"/>
    <property type="project" value="UniProtKB-KW"/>
</dbReference>
<feature type="region of interest" description="Disordered" evidence="5">
    <location>
        <begin position="68"/>
        <end position="102"/>
    </location>
</feature>
<organism evidence="6 8">
    <name type="scientific">Candidatus Iainarchaeum sp</name>
    <dbReference type="NCBI Taxonomy" id="3101447"/>
    <lineage>
        <taxon>Archaea</taxon>
        <taxon>Candidatus Iainarchaeota</taxon>
        <taxon>Candidatus Iainarchaeia</taxon>
        <taxon>Candidatus Iainarchaeales</taxon>
        <taxon>Candidatus Iainarchaeaceae</taxon>
        <taxon>Candidatus Iainarchaeum</taxon>
    </lineage>
</organism>
<dbReference type="EMBL" id="DUFG01000025">
    <property type="protein sequence ID" value="HIH08753.1"/>
    <property type="molecule type" value="Genomic_DNA"/>
</dbReference>
<proteinExistence type="inferred from homology"/>
<dbReference type="Proteomes" id="UP000577419">
    <property type="component" value="Unassembled WGS sequence"/>
</dbReference>
<evidence type="ECO:0000256" key="5">
    <source>
        <dbReference type="SAM" id="MobiDB-lite"/>
    </source>
</evidence>
<sequence length="102" mass="10652">MEYVYSAMLLHSAKKGITEDAVAKVLKAAGIESDASRVKALIASLKEVNIDEAIEKAAVAQAVQVQPAAHAGGKAEAKKEEVKEEQGKTEEEAAEGLGSLFG</sequence>
<evidence type="ECO:0000256" key="3">
    <source>
        <dbReference type="ARBA" id="ARBA00023274"/>
    </source>
</evidence>
<dbReference type="InterPro" id="IPR022295">
    <property type="entry name" value="Ribosomal_P1_arc"/>
</dbReference>
<protein>
    <recommendedName>
        <fullName evidence="4">Large ribosomal subunit protein P1</fullName>
    </recommendedName>
</protein>
<dbReference type="NCBIfam" id="TIGR03685">
    <property type="entry name" value="ribo_P1_arch"/>
    <property type="match status" value="1"/>
</dbReference>
<evidence type="ECO:0000313" key="6">
    <source>
        <dbReference type="EMBL" id="HIH08753.1"/>
    </source>
</evidence>
<name>A0A7J4ITA9_9ARCH</name>
<accession>A0A7J4ITA9</accession>
<evidence type="ECO:0000256" key="2">
    <source>
        <dbReference type="ARBA" id="ARBA00022980"/>
    </source>
</evidence>
<dbReference type="GO" id="GO:0006414">
    <property type="term" value="P:translational elongation"/>
    <property type="evidence" value="ECO:0007669"/>
    <property type="project" value="InterPro"/>
</dbReference>
<dbReference type="Proteomes" id="UP000683213">
    <property type="component" value="Unassembled WGS sequence"/>
</dbReference>
<evidence type="ECO:0000313" key="8">
    <source>
        <dbReference type="Proteomes" id="UP000577419"/>
    </source>
</evidence>
<keyword evidence="2 4" id="KW-0689">Ribosomal protein</keyword>
<dbReference type="GO" id="GO:0005840">
    <property type="term" value="C:ribosome"/>
    <property type="evidence" value="ECO:0007669"/>
    <property type="project" value="UniProtKB-KW"/>
</dbReference>
<comment type="function">
    <text evidence="4">Forms part of the ribosomal stalk, playing a central role in the interaction of the ribosome with GTP-bound translation factors.</text>
</comment>